<feature type="domain" description="DUF1618" evidence="1">
    <location>
        <begin position="221"/>
        <end position="359"/>
    </location>
</feature>
<protein>
    <recommendedName>
        <fullName evidence="1">DUF1618 domain-containing protein</fullName>
    </recommendedName>
</protein>
<keyword evidence="3" id="KW-1185">Reference proteome</keyword>
<proteinExistence type="predicted"/>
<dbReference type="PANTHER" id="PTHR33086:SF94">
    <property type="entry name" value="EXPRESSED PROTEIN"/>
    <property type="match status" value="1"/>
</dbReference>
<evidence type="ECO:0000259" key="1">
    <source>
        <dbReference type="Pfam" id="PF07762"/>
    </source>
</evidence>
<dbReference type="EnsemblPlants" id="OBART03G32300.1">
    <property type="protein sequence ID" value="OBART03G32300.1"/>
    <property type="gene ID" value="OBART03G32300"/>
</dbReference>
<reference evidence="2" key="2">
    <citation type="submission" date="2015-03" db="UniProtKB">
        <authorList>
            <consortium name="EnsemblPlants"/>
        </authorList>
    </citation>
    <scope>IDENTIFICATION</scope>
</reference>
<organism evidence="2">
    <name type="scientific">Oryza barthii</name>
    <dbReference type="NCBI Taxonomy" id="65489"/>
    <lineage>
        <taxon>Eukaryota</taxon>
        <taxon>Viridiplantae</taxon>
        <taxon>Streptophyta</taxon>
        <taxon>Embryophyta</taxon>
        <taxon>Tracheophyta</taxon>
        <taxon>Spermatophyta</taxon>
        <taxon>Magnoliopsida</taxon>
        <taxon>Liliopsida</taxon>
        <taxon>Poales</taxon>
        <taxon>Poaceae</taxon>
        <taxon>BOP clade</taxon>
        <taxon>Oryzoideae</taxon>
        <taxon>Oryzeae</taxon>
        <taxon>Oryzinae</taxon>
        <taxon>Oryza</taxon>
    </lineage>
</organism>
<dbReference type="Proteomes" id="UP000026960">
    <property type="component" value="Chromosome 3"/>
</dbReference>
<accession>A0A0D3FND3</accession>
<evidence type="ECO:0000313" key="3">
    <source>
        <dbReference type="Proteomes" id="UP000026960"/>
    </source>
</evidence>
<dbReference type="AlphaFoldDB" id="A0A0D3FND3"/>
<dbReference type="PaxDb" id="65489-OBART03G32300.1"/>
<dbReference type="Gramene" id="OBART03G32300.1">
    <property type="protein sequence ID" value="OBART03G32300.1"/>
    <property type="gene ID" value="OBART03G32300"/>
</dbReference>
<name>A0A0D3FND3_9ORYZ</name>
<dbReference type="PANTHER" id="PTHR33086">
    <property type="entry name" value="OS05G0468200 PROTEIN-RELATED"/>
    <property type="match status" value="1"/>
</dbReference>
<evidence type="ECO:0000313" key="2">
    <source>
        <dbReference type="EnsemblPlants" id="OBART03G32300.1"/>
    </source>
</evidence>
<reference evidence="2" key="1">
    <citation type="journal article" date="2009" name="Rice">
        <title>De Novo Next Generation Sequencing of Plant Genomes.</title>
        <authorList>
            <person name="Rounsley S."/>
            <person name="Marri P.R."/>
            <person name="Yu Y."/>
            <person name="He R."/>
            <person name="Sisneros N."/>
            <person name="Goicoechea J.L."/>
            <person name="Lee S.J."/>
            <person name="Angelova A."/>
            <person name="Kudrna D."/>
            <person name="Luo M."/>
            <person name="Affourtit J."/>
            <person name="Desany B."/>
            <person name="Knight J."/>
            <person name="Niazi F."/>
            <person name="Egholm M."/>
            <person name="Wing R.A."/>
        </authorList>
    </citation>
    <scope>NUCLEOTIDE SEQUENCE [LARGE SCALE GENOMIC DNA]</scope>
    <source>
        <strain evidence="2">cv. IRGC 105608</strain>
    </source>
</reference>
<dbReference type="InterPro" id="IPR011676">
    <property type="entry name" value="DUF1618"/>
</dbReference>
<dbReference type="HOGENOM" id="CLU_028502_2_1_1"/>
<dbReference type="Pfam" id="PF07762">
    <property type="entry name" value="DUF1618"/>
    <property type="match status" value="1"/>
</dbReference>
<sequence>MATARPAPSWGLLDSVVRLHKVGERTEPDWAVIECSETRAYVTLYNWHDRPDGTSPFRLSPFDGLELLVRVADDPPYPTALSIRLHGDPDKDVRRGTIGGVLLADGGFVVLSSCLPDTRGSSSYIVFDAANASLAMIRANLSLTFLLSVTYTPLPIRRTDGGGYVLALLASDANRKDVVCLMPSPLPFDQPWQLKTPLFPPEKPAWFNADEEFSSQGRAFWVSLGKGVLFCDHQDLLSSSSDNVRFSYIALPLGCEVAFDPTFRTAGPSKYRTMRCVGDSLRFVSIEGYTTVHSRDMVLCMWTLVIPSSSSSSGDQWRKVGEICVGRLREQEGFKNARLPTHRPPTKPMLSSHEDGVVYFMLSDRHKGEDAAKHIYVFSVNMFTGRFVSSWRLPSSCAPHSDPQFLMGSDILEHIKI</sequence>